<protein>
    <recommendedName>
        <fullName evidence="8">Peptidyl-prolyl cis-trans isomerase</fullName>
        <shortName evidence="8">PPIase</shortName>
        <ecNumber evidence="8">5.2.1.8</ecNumber>
    </recommendedName>
</protein>
<dbReference type="CDD" id="cd12235">
    <property type="entry name" value="RRM_PPIL4"/>
    <property type="match status" value="1"/>
</dbReference>
<dbReference type="GO" id="GO:0005634">
    <property type="term" value="C:nucleus"/>
    <property type="evidence" value="ECO:0007669"/>
    <property type="project" value="UniProtKB-SubCell"/>
</dbReference>
<evidence type="ECO:0000256" key="2">
    <source>
        <dbReference type="ARBA" id="ARBA00004123"/>
    </source>
</evidence>
<dbReference type="SMART" id="SM00360">
    <property type="entry name" value="RRM"/>
    <property type="match status" value="1"/>
</dbReference>
<dbReference type="CDD" id="cd01921">
    <property type="entry name" value="cyclophilin_RRM"/>
    <property type="match status" value="1"/>
</dbReference>
<keyword evidence="13" id="KW-1185">Reference proteome</keyword>
<dbReference type="InterPro" id="IPR000504">
    <property type="entry name" value="RRM_dom"/>
</dbReference>
<evidence type="ECO:0000313" key="13">
    <source>
        <dbReference type="Proteomes" id="UP001055712"/>
    </source>
</evidence>
<evidence type="ECO:0000256" key="8">
    <source>
        <dbReference type="RuleBase" id="RU365081"/>
    </source>
</evidence>
<organism evidence="12 13">
    <name type="scientific">Chlorella vulgaris</name>
    <name type="common">Green alga</name>
    <dbReference type="NCBI Taxonomy" id="3077"/>
    <lineage>
        <taxon>Eukaryota</taxon>
        <taxon>Viridiplantae</taxon>
        <taxon>Chlorophyta</taxon>
        <taxon>core chlorophytes</taxon>
        <taxon>Trebouxiophyceae</taxon>
        <taxon>Chlorellales</taxon>
        <taxon>Chlorellaceae</taxon>
        <taxon>Chlorella clade</taxon>
        <taxon>Chlorella</taxon>
    </lineage>
</organism>
<dbReference type="EC" id="5.2.1.8" evidence="8"/>
<dbReference type="InterPro" id="IPR002130">
    <property type="entry name" value="Cyclophilin-type_PPIase_dom"/>
</dbReference>
<comment type="function">
    <text evidence="8">PPIases accelerate the folding of proteins. It catalyzes the cis-trans isomerization of proline imidic peptide bonds in oligopeptides.</text>
</comment>
<evidence type="ECO:0000256" key="6">
    <source>
        <dbReference type="ARBA" id="ARBA00023242"/>
    </source>
</evidence>
<dbReference type="GO" id="GO:0003723">
    <property type="term" value="F:RNA binding"/>
    <property type="evidence" value="ECO:0007669"/>
    <property type="project" value="UniProtKB-UniRule"/>
</dbReference>
<dbReference type="InterPro" id="IPR029000">
    <property type="entry name" value="Cyclophilin-like_dom_sf"/>
</dbReference>
<proteinExistence type="inferred from homology"/>
<evidence type="ECO:0000256" key="5">
    <source>
        <dbReference type="ARBA" id="ARBA00023235"/>
    </source>
</evidence>
<dbReference type="PRINTS" id="PR00153">
    <property type="entry name" value="CSAPPISMRASE"/>
</dbReference>
<sequence length="403" mass="45342">MSVIIETSKGDLVVDLYVDECPKAAVNFLKLCKIKYYNNCLFYNVQRNFIAQTGDPTGTGKGGESIWGVLYGEQARLFEDEIRPSLKHKRRGLLGMAGAGKDMNGSQFYVTMGEDLHSLDEKHTIFGEVAEGLDVLEAIDAAPCDSDGRPLQNIRIRHTIVLEDPTPDPRGLEQHIPDASPELQFANDGRLEDDWVPDEETRDVDEIERANREKEAHNRAVVLEMIGDLPEADAKPPPNMLFICKLNPVTSEEDLEIIFSRFGNITSCDVIRDWKTGDSLNYAFIGFDSEEACEQAYFKMNNVLIDDRRIKVDFSQSVSHLWKQFRRFGRKGNADLGVVADVHQRQQADAGAARLELKDRYRPGGMQLGHRGHSDGGLSRQQRGSEYALVLPEESEPEVSQWL</sequence>
<evidence type="ECO:0000256" key="3">
    <source>
        <dbReference type="ARBA" id="ARBA00022884"/>
    </source>
</evidence>
<dbReference type="OrthoDB" id="2083at2759"/>
<comment type="subcellular location">
    <subcellularLocation>
        <location evidence="2 8">Nucleus</location>
    </subcellularLocation>
</comment>
<comment type="caution">
    <text evidence="12">The sequence shown here is derived from an EMBL/GenBank/DDBJ whole genome shotgun (WGS) entry which is preliminary data.</text>
</comment>
<dbReference type="PROSITE" id="PS50102">
    <property type="entry name" value="RRM"/>
    <property type="match status" value="1"/>
</dbReference>
<dbReference type="Gene3D" id="2.40.100.10">
    <property type="entry name" value="Cyclophilin-like"/>
    <property type="match status" value="1"/>
</dbReference>
<comment type="catalytic activity">
    <reaction evidence="1 8">
        <text>[protein]-peptidylproline (omega=180) = [protein]-peptidylproline (omega=0)</text>
        <dbReference type="Rhea" id="RHEA:16237"/>
        <dbReference type="Rhea" id="RHEA-COMP:10747"/>
        <dbReference type="Rhea" id="RHEA-COMP:10748"/>
        <dbReference type="ChEBI" id="CHEBI:83833"/>
        <dbReference type="ChEBI" id="CHEBI:83834"/>
        <dbReference type="EC" id="5.2.1.8"/>
    </reaction>
</comment>
<keyword evidence="4 8" id="KW-0697">Rotamase</keyword>
<feature type="domain" description="RRM" evidence="11">
    <location>
        <begin position="239"/>
        <end position="317"/>
    </location>
</feature>
<keyword evidence="3 7" id="KW-0694">RNA-binding</keyword>
<comment type="similarity">
    <text evidence="8">Belongs to the cyclophilin-type PPIase family. PPIL4 subfamily.</text>
</comment>
<dbReference type="InterPro" id="IPR035538">
    <property type="entry name" value="Cyclophilin_PPIL4"/>
</dbReference>
<evidence type="ECO:0000259" key="10">
    <source>
        <dbReference type="PROSITE" id="PS50072"/>
    </source>
</evidence>
<evidence type="ECO:0000256" key="1">
    <source>
        <dbReference type="ARBA" id="ARBA00000971"/>
    </source>
</evidence>
<keyword evidence="5 8" id="KW-0413">Isomerase</keyword>
<dbReference type="SUPFAM" id="SSF54928">
    <property type="entry name" value="RNA-binding domain, RBD"/>
    <property type="match status" value="1"/>
</dbReference>
<dbReference type="InterPro" id="IPR035979">
    <property type="entry name" value="RBD_domain_sf"/>
</dbReference>
<feature type="region of interest" description="Disordered" evidence="9">
    <location>
        <begin position="364"/>
        <end position="383"/>
    </location>
</feature>
<name>A0A9D4TQZ0_CHLVU</name>
<dbReference type="FunFam" id="2.40.100.10:FF:000015">
    <property type="entry name" value="Peptidyl-prolyl cis-trans isomerase"/>
    <property type="match status" value="1"/>
</dbReference>
<accession>A0A9D4TQZ0</accession>
<dbReference type="PANTHER" id="PTHR45843">
    <property type="entry name" value="PEPTIDYL-PROLYL CIS-TRANS ISOMERASE-LIKE 4"/>
    <property type="match status" value="1"/>
</dbReference>
<dbReference type="Pfam" id="PF00160">
    <property type="entry name" value="Pro_isomerase"/>
    <property type="match status" value="1"/>
</dbReference>
<evidence type="ECO:0000313" key="12">
    <source>
        <dbReference type="EMBL" id="KAI3432364.1"/>
    </source>
</evidence>
<dbReference type="EMBL" id="SIDB01000005">
    <property type="protein sequence ID" value="KAI3432364.1"/>
    <property type="molecule type" value="Genomic_DNA"/>
</dbReference>
<evidence type="ECO:0000259" key="11">
    <source>
        <dbReference type="PROSITE" id="PS50102"/>
    </source>
</evidence>
<dbReference type="Pfam" id="PF00076">
    <property type="entry name" value="RRM_1"/>
    <property type="match status" value="1"/>
</dbReference>
<dbReference type="Gene3D" id="3.30.70.330">
    <property type="match status" value="1"/>
</dbReference>
<evidence type="ECO:0000256" key="9">
    <source>
        <dbReference type="SAM" id="MobiDB-lite"/>
    </source>
</evidence>
<dbReference type="Proteomes" id="UP001055712">
    <property type="component" value="Unassembled WGS sequence"/>
</dbReference>
<dbReference type="PROSITE" id="PS50072">
    <property type="entry name" value="CSA_PPIASE_2"/>
    <property type="match status" value="1"/>
</dbReference>
<dbReference type="GO" id="GO:0003755">
    <property type="term" value="F:peptidyl-prolyl cis-trans isomerase activity"/>
    <property type="evidence" value="ECO:0007669"/>
    <property type="project" value="UniProtKB-UniRule"/>
</dbReference>
<gene>
    <name evidence="12" type="ORF">D9Q98_003921</name>
</gene>
<dbReference type="InterPro" id="IPR035542">
    <property type="entry name" value="CRIP"/>
</dbReference>
<dbReference type="PANTHER" id="PTHR45843:SF1">
    <property type="entry name" value="PEPTIDYL-PROLYL CIS-TRANS ISOMERASE-LIKE 4"/>
    <property type="match status" value="1"/>
</dbReference>
<dbReference type="SUPFAM" id="SSF50891">
    <property type="entry name" value="Cyclophilin-like"/>
    <property type="match status" value="1"/>
</dbReference>
<evidence type="ECO:0000256" key="7">
    <source>
        <dbReference type="PROSITE-ProRule" id="PRU00176"/>
    </source>
</evidence>
<reference evidence="12" key="2">
    <citation type="submission" date="2020-11" db="EMBL/GenBank/DDBJ databases">
        <authorList>
            <person name="Cecchin M."/>
            <person name="Marcolungo L."/>
            <person name="Rossato M."/>
            <person name="Girolomoni L."/>
            <person name="Cosentino E."/>
            <person name="Cuine S."/>
            <person name="Li-Beisson Y."/>
            <person name="Delledonne M."/>
            <person name="Ballottari M."/>
        </authorList>
    </citation>
    <scope>NUCLEOTIDE SEQUENCE</scope>
    <source>
        <strain evidence="12">211/11P</strain>
        <tissue evidence="12">Whole cell</tissue>
    </source>
</reference>
<feature type="domain" description="PPIase cyclophilin-type" evidence="10">
    <location>
        <begin position="10"/>
        <end position="161"/>
    </location>
</feature>
<dbReference type="AlphaFoldDB" id="A0A9D4TQZ0"/>
<keyword evidence="6 8" id="KW-0539">Nucleus</keyword>
<evidence type="ECO:0000256" key="4">
    <source>
        <dbReference type="ARBA" id="ARBA00023110"/>
    </source>
</evidence>
<dbReference type="InterPro" id="IPR012677">
    <property type="entry name" value="Nucleotide-bd_a/b_plait_sf"/>
</dbReference>
<reference evidence="12" key="1">
    <citation type="journal article" date="2019" name="Plant J.">
        <title>Chlorella vulgaris genome assembly and annotation reveals the molecular basis for metabolic acclimation to high light conditions.</title>
        <authorList>
            <person name="Cecchin M."/>
            <person name="Marcolungo L."/>
            <person name="Rossato M."/>
            <person name="Girolomoni L."/>
            <person name="Cosentino E."/>
            <person name="Cuine S."/>
            <person name="Li-Beisson Y."/>
            <person name="Delledonne M."/>
            <person name="Ballottari M."/>
        </authorList>
    </citation>
    <scope>NUCLEOTIDE SEQUENCE</scope>
    <source>
        <strain evidence="12">211/11P</strain>
    </source>
</reference>